<dbReference type="Pfam" id="PF00270">
    <property type="entry name" value="DEAD"/>
    <property type="match status" value="1"/>
</dbReference>
<name>A0AA92UMG5_9BACT</name>
<dbReference type="InterPro" id="IPR050474">
    <property type="entry name" value="Hel308_SKI2-like"/>
</dbReference>
<dbReference type="SMART" id="SM00490">
    <property type="entry name" value="HELICc"/>
    <property type="match status" value="1"/>
</dbReference>
<evidence type="ECO:0000259" key="6">
    <source>
        <dbReference type="PROSITE" id="PS51194"/>
    </source>
</evidence>
<evidence type="ECO:0000256" key="3">
    <source>
        <dbReference type="ARBA" id="ARBA00022806"/>
    </source>
</evidence>
<evidence type="ECO:0000256" key="1">
    <source>
        <dbReference type="ARBA" id="ARBA00022741"/>
    </source>
</evidence>
<dbReference type="PROSITE" id="PS51192">
    <property type="entry name" value="HELICASE_ATP_BIND_1"/>
    <property type="match status" value="1"/>
</dbReference>
<dbReference type="InterPro" id="IPR011545">
    <property type="entry name" value="DEAD/DEAH_box_helicase_dom"/>
</dbReference>
<evidence type="ECO:0000313" key="8">
    <source>
        <dbReference type="Proteomes" id="UP000285604"/>
    </source>
</evidence>
<dbReference type="Gene3D" id="3.40.50.300">
    <property type="entry name" value="P-loop containing nucleotide triphosphate hydrolases"/>
    <property type="match status" value="2"/>
</dbReference>
<accession>A0AA92UMG5</accession>
<keyword evidence="2" id="KW-0378">Hydrolase</keyword>
<dbReference type="GO" id="GO:0004386">
    <property type="term" value="F:helicase activity"/>
    <property type="evidence" value="ECO:0007669"/>
    <property type="project" value="UniProtKB-KW"/>
</dbReference>
<dbReference type="AlphaFoldDB" id="A0AA92UMG5"/>
<dbReference type="SUPFAM" id="SSF52540">
    <property type="entry name" value="P-loop containing nucleoside triphosphate hydrolases"/>
    <property type="match status" value="1"/>
</dbReference>
<comment type="caution">
    <text evidence="7">The sequence shown here is derived from an EMBL/GenBank/DDBJ whole genome shotgun (WGS) entry which is preliminary data.</text>
</comment>
<dbReference type="InterPro" id="IPR027417">
    <property type="entry name" value="P-loop_NTPase"/>
</dbReference>
<dbReference type="InterPro" id="IPR014001">
    <property type="entry name" value="Helicase_ATP-bd"/>
</dbReference>
<dbReference type="PROSITE" id="PS51194">
    <property type="entry name" value="HELICASE_CTER"/>
    <property type="match status" value="1"/>
</dbReference>
<evidence type="ECO:0000259" key="5">
    <source>
        <dbReference type="PROSITE" id="PS51192"/>
    </source>
</evidence>
<evidence type="ECO:0000256" key="4">
    <source>
        <dbReference type="ARBA" id="ARBA00022840"/>
    </source>
</evidence>
<dbReference type="GO" id="GO:0016787">
    <property type="term" value="F:hydrolase activity"/>
    <property type="evidence" value="ECO:0007669"/>
    <property type="project" value="UniProtKB-KW"/>
</dbReference>
<sequence>MFDPITEKLIKDIPQFDDIDVERLPQLLSSVYAHIVSAKSQLANGQLPFLIGDFDKTVRTLNKLIFGLEALMIQDLYQKHVESLAFVTATAYSLKNMLLQQQEESVVSMDYISSDVSTVLHYLIADAVTDAVEVARKFHTADDIQGSLLRYIRMLAEGKLKEIVESETTKEEFHGDYQKYAINLLMNELCEGIKDVALHFLGNTTIKPTERLEQVLLLSSYQIEEFDQIDTYVGIRKIARLLLGVTKHLERAALINIPVPEGVDADQWKSFLYKRCMQGRPFIWRNHGFAIYNRFLDLGVSSIFTYPTGAGKSTIVQLKIASSILADRRVIVLVPTHALESQMKRELSAIFKENFSQQMFAGGEFSEYFVEENKQEIVVMTPERCLTVLGDASDKLNDVGLVVFDEFHLMGAQESGNDSRSLTAMFTMLEIFEKLPQVDFVLLSAMVKNSHDIADWLKSVTHRECLVFDDKWKPTRQLQGCLVYEQGEIKQLQNNARTNPQHKSKKKLEASMLATPWSLFCLKTVWDSQKVMDYSRVKLLNHQISLGISSITRKLTPNRNQVACQIASAFVQNGLRVMIFVDTPRSAQSIQKNAKDAIPLVDLSALFAQNQAKIDQLTLELGDFSYSYLLNQTSCAVHHGLLLPEERDLMEQSYRQEHGVHLIAATPTLAQGVNLPADVVIIAGYDRYDINTGGRETLEAHEILNAAGRAGRAGFNSYGAVILIPNHVLAMQDNTIGNEWQEIKDGVFAGGDQCFVIKDPIERMVDAILNYGKAENRDEEILLYRLGDDEKTIKRKLSHSFGSYLRRKENKEPLENDSEALARLVQSDEKDIFLQNVSVKYGVNMDSLSFIQKWLDEQTLDVLIGMRSIELVGAFFELTKTSDGILESLMANPTVFDS</sequence>
<evidence type="ECO:0000313" key="7">
    <source>
        <dbReference type="EMBL" id="RGX92158.1"/>
    </source>
</evidence>
<reference evidence="7 8" key="1">
    <citation type="submission" date="2018-08" db="EMBL/GenBank/DDBJ databases">
        <title>A genome reference for cultivated species of the human gut microbiota.</title>
        <authorList>
            <person name="Zou Y."/>
            <person name="Xue W."/>
            <person name="Luo G."/>
        </authorList>
    </citation>
    <scope>NUCLEOTIDE SEQUENCE [LARGE SCALE GENOMIC DNA]</scope>
    <source>
        <strain evidence="7 8">OF03-3</strain>
    </source>
</reference>
<dbReference type="GO" id="GO:0005524">
    <property type="term" value="F:ATP binding"/>
    <property type="evidence" value="ECO:0007669"/>
    <property type="project" value="UniProtKB-KW"/>
</dbReference>
<organism evidence="7 8">
    <name type="scientific">Segatella copri</name>
    <dbReference type="NCBI Taxonomy" id="165179"/>
    <lineage>
        <taxon>Bacteria</taxon>
        <taxon>Pseudomonadati</taxon>
        <taxon>Bacteroidota</taxon>
        <taxon>Bacteroidia</taxon>
        <taxon>Bacteroidales</taxon>
        <taxon>Prevotellaceae</taxon>
        <taxon>Segatella</taxon>
    </lineage>
</organism>
<keyword evidence="3" id="KW-0347">Helicase</keyword>
<evidence type="ECO:0008006" key="9">
    <source>
        <dbReference type="Google" id="ProtNLM"/>
    </source>
</evidence>
<dbReference type="GO" id="GO:0003676">
    <property type="term" value="F:nucleic acid binding"/>
    <property type="evidence" value="ECO:0007669"/>
    <property type="project" value="InterPro"/>
</dbReference>
<evidence type="ECO:0000256" key="2">
    <source>
        <dbReference type="ARBA" id="ARBA00022801"/>
    </source>
</evidence>
<protein>
    <recommendedName>
        <fullName evidence="9">DEAD/DEAH box helicase</fullName>
    </recommendedName>
</protein>
<dbReference type="InterPro" id="IPR001650">
    <property type="entry name" value="Helicase_C-like"/>
</dbReference>
<feature type="domain" description="Helicase ATP-binding" evidence="5">
    <location>
        <begin position="293"/>
        <end position="465"/>
    </location>
</feature>
<dbReference type="Pfam" id="PF00271">
    <property type="entry name" value="Helicase_C"/>
    <property type="match status" value="1"/>
</dbReference>
<proteinExistence type="predicted"/>
<gene>
    <name evidence="7" type="ORF">DXA63_11680</name>
</gene>
<dbReference type="SMART" id="SM00487">
    <property type="entry name" value="DEXDc"/>
    <property type="match status" value="1"/>
</dbReference>
<keyword evidence="4" id="KW-0067">ATP-binding</keyword>
<dbReference type="PANTHER" id="PTHR47961">
    <property type="entry name" value="DNA POLYMERASE THETA, PUTATIVE (AFU_ORTHOLOGUE AFUA_1G05260)-RELATED"/>
    <property type="match status" value="1"/>
</dbReference>
<dbReference type="PANTHER" id="PTHR47961:SF6">
    <property type="entry name" value="DNA-DIRECTED DNA POLYMERASE"/>
    <property type="match status" value="1"/>
</dbReference>
<keyword evidence="1" id="KW-0547">Nucleotide-binding</keyword>
<feature type="domain" description="Helicase C-terminal" evidence="6">
    <location>
        <begin position="593"/>
        <end position="769"/>
    </location>
</feature>
<dbReference type="Proteomes" id="UP000285604">
    <property type="component" value="Unassembled WGS sequence"/>
</dbReference>
<dbReference type="EMBL" id="QSCI01000061">
    <property type="protein sequence ID" value="RGX92158.1"/>
    <property type="molecule type" value="Genomic_DNA"/>
</dbReference>